<keyword evidence="3" id="KW-0804">Transcription</keyword>
<evidence type="ECO:0000313" key="6">
    <source>
        <dbReference type="EMBL" id="EEF32852.1"/>
    </source>
</evidence>
<evidence type="ECO:0000313" key="7">
    <source>
        <dbReference type="Proteomes" id="UP000008311"/>
    </source>
</evidence>
<dbReference type="GO" id="GO:0000981">
    <property type="term" value="F:DNA-binding transcription factor activity, RNA polymerase II-specific"/>
    <property type="evidence" value="ECO:0000318"/>
    <property type="project" value="GO_Central"/>
</dbReference>
<dbReference type="InterPro" id="IPR036638">
    <property type="entry name" value="HLH_DNA-bd_sf"/>
</dbReference>
<dbReference type="EMBL" id="EQ974141">
    <property type="protein sequence ID" value="EEF32852.1"/>
    <property type="molecule type" value="Genomic_DNA"/>
</dbReference>
<dbReference type="GO" id="GO:0000977">
    <property type="term" value="F:RNA polymerase II transcription regulatory region sequence-specific DNA binding"/>
    <property type="evidence" value="ECO:0000318"/>
    <property type="project" value="GO_Central"/>
</dbReference>
<dbReference type="FunCoup" id="B9SU80">
    <property type="interactions" value="63"/>
</dbReference>
<feature type="domain" description="BHLH" evidence="5">
    <location>
        <begin position="240"/>
        <end position="293"/>
    </location>
</feature>
<dbReference type="GO" id="GO:0046983">
    <property type="term" value="F:protein dimerization activity"/>
    <property type="evidence" value="ECO:0007669"/>
    <property type="project" value="InterPro"/>
</dbReference>
<dbReference type="GO" id="GO:0006357">
    <property type="term" value="P:regulation of transcription by RNA polymerase II"/>
    <property type="evidence" value="ECO:0000318"/>
    <property type="project" value="GO_Central"/>
</dbReference>
<keyword evidence="4" id="KW-0539">Nucleus</keyword>
<dbReference type="SUPFAM" id="SSF47459">
    <property type="entry name" value="HLH, helix-loop-helix DNA-binding domain"/>
    <property type="match status" value="1"/>
</dbReference>
<dbReference type="SMART" id="SM00353">
    <property type="entry name" value="HLH"/>
    <property type="match status" value="1"/>
</dbReference>
<dbReference type="PROSITE" id="PS50888">
    <property type="entry name" value="BHLH"/>
    <property type="match status" value="1"/>
</dbReference>
<organism evidence="6 7">
    <name type="scientific">Ricinus communis</name>
    <name type="common">Castor bean</name>
    <dbReference type="NCBI Taxonomy" id="3988"/>
    <lineage>
        <taxon>Eukaryota</taxon>
        <taxon>Viridiplantae</taxon>
        <taxon>Streptophyta</taxon>
        <taxon>Embryophyta</taxon>
        <taxon>Tracheophyta</taxon>
        <taxon>Spermatophyta</taxon>
        <taxon>Magnoliopsida</taxon>
        <taxon>eudicotyledons</taxon>
        <taxon>Gunneridae</taxon>
        <taxon>Pentapetalae</taxon>
        <taxon>rosids</taxon>
        <taxon>fabids</taxon>
        <taxon>Malpighiales</taxon>
        <taxon>Euphorbiaceae</taxon>
        <taxon>Acalyphoideae</taxon>
        <taxon>Acalypheae</taxon>
        <taxon>Ricinus</taxon>
    </lineage>
</organism>
<dbReference type="STRING" id="3988.B9SU80"/>
<evidence type="ECO:0000256" key="1">
    <source>
        <dbReference type="ARBA" id="ARBA00004123"/>
    </source>
</evidence>
<gene>
    <name evidence="6" type="ORF">RCOM_0408240</name>
</gene>
<keyword evidence="2" id="KW-0805">Transcription regulation</keyword>
<dbReference type="eggNOG" id="ENOG502S1VN">
    <property type="taxonomic scope" value="Eukaryota"/>
</dbReference>
<comment type="subcellular location">
    <subcellularLocation>
        <location evidence="1">Nucleus</location>
    </subcellularLocation>
</comment>
<dbReference type="PANTHER" id="PTHR13935">
    <property type="entry name" value="ACHAETE-SCUTE TRANSCRIPTION FACTOR-RELATED"/>
    <property type="match status" value="1"/>
</dbReference>
<keyword evidence="7" id="KW-1185">Reference proteome</keyword>
<reference evidence="7" key="1">
    <citation type="journal article" date="2010" name="Nat. Biotechnol.">
        <title>Draft genome sequence of the oilseed species Ricinus communis.</title>
        <authorList>
            <person name="Chan A.P."/>
            <person name="Crabtree J."/>
            <person name="Zhao Q."/>
            <person name="Lorenzi H."/>
            <person name="Orvis J."/>
            <person name="Puiu D."/>
            <person name="Melake-Berhan A."/>
            <person name="Jones K.M."/>
            <person name="Redman J."/>
            <person name="Chen G."/>
            <person name="Cahoon E.B."/>
            <person name="Gedil M."/>
            <person name="Stanke M."/>
            <person name="Haas B.J."/>
            <person name="Wortman J.R."/>
            <person name="Fraser-Liggett C.M."/>
            <person name="Ravel J."/>
            <person name="Rabinowicz P.D."/>
        </authorList>
    </citation>
    <scope>NUCLEOTIDE SEQUENCE [LARGE SCALE GENOMIC DNA]</scope>
    <source>
        <strain evidence="7">cv. Hale</strain>
    </source>
</reference>
<dbReference type="InterPro" id="IPR015660">
    <property type="entry name" value="MASH1/Ascl1a-like"/>
</dbReference>
<evidence type="ECO:0000256" key="3">
    <source>
        <dbReference type="ARBA" id="ARBA00023163"/>
    </source>
</evidence>
<name>B9SU80_RICCO</name>
<protein>
    <recommendedName>
        <fullName evidence="5">BHLH domain-containing protein</fullName>
    </recommendedName>
</protein>
<dbReference type="GO" id="GO:0090575">
    <property type="term" value="C:RNA polymerase II transcription regulator complex"/>
    <property type="evidence" value="ECO:0000318"/>
    <property type="project" value="GO_Central"/>
</dbReference>
<proteinExistence type="predicted"/>
<dbReference type="InterPro" id="IPR011598">
    <property type="entry name" value="bHLH_dom"/>
</dbReference>
<dbReference type="AlphaFoldDB" id="B9SU80"/>
<evidence type="ECO:0000256" key="4">
    <source>
        <dbReference type="ARBA" id="ARBA00023242"/>
    </source>
</evidence>
<dbReference type="Gene3D" id="4.10.280.10">
    <property type="entry name" value="Helix-loop-helix DNA-binding domain"/>
    <property type="match status" value="1"/>
</dbReference>
<accession>B9SU80</accession>
<dbReference type="Pfam" id="PF00010">
    <property type="entry name" value="HLH"/>
    <property type="match status" value="1"/>
</dbReference>
<evidence type="ECO:0000259" key="5">
    <source>
        <dbReference type="PROSITE" id="PS50888"/>
    </source>
</evidence>
<dbReference type="InParanoid" id="B9SU80"/>
<sequence>MSSPPFENPVHLVDHNFFSPLETSDTLWQCQQESNMLSLPIEDHNSIGSFNCQWPFVQESSISSHAAEFTKNVSEWDPDLLLAEEFSASAMSSINEGIPENILHYHKDRTFLKNVQVSNDPWPSYGEGNTGDLDPNMPLEQESFSLAKTRSDEELFGSTVLNACHDNSTSLPSDKNNLRASGINTNATVEQENTSLDKSNKEKGLRGKRVIKKKEIKHRFRRILTEKLKVQTNAEEGSTSKKQEHNAKEKVRRMKLNASYLALGSLLPNSRRSKKRWTAPVIIDKVLEYIPEVQSEIEELILKKNSIVSKIKNGQAIQHNASVELQAPTVSVHEIKHGELIIQVCMQTNQDKGLSILMQNLEAEGMVISSASSIGVCYTDLLLQCFIIPAFSVYL</sequence>
<dbReference type="Proteomes" id="UP000008311">
    <property type="component" value="Unassembled WGS sequence"/>
</dbReference>
<evidence type="ECO:0000256" key="2">
    <source>
        <dbReference type="ARBA" id="ARBA00023015"/>
    </source>
</evidence>
<dbReference type="PANTHER" id="PTHR13935:SF104">
    <property type="entry name" value="TRANSCRIPTION FACTOR BHLH160"/>
    <property type="match status" value="1"/>
</dbReference>